<keyword evidence="7" id="KW-1133">Transmembrane helix</keyword>
<evidence type="ECO:0000256" key="4">
    <source>
        <dbReference type="ARBA" id="ARBA00022679"/>
    </source>
</evidence>
<evidence type="ECO:0000256" key="2">
    <source>
        <dbReference type="ARBA" id="ARBA00006003"/>
    </source>
</evidence>
<evidence type="ECO:0000256" key="9">
    <source>
        <dbReference type="ARBA" id="ARBA00023136"/>
    </source>
</evidence>
<evidence type="ECO:0000256" key="3">
    <source>
        <dbReference type="ARBA" id="ARBA00022676"/>
    </source>
</evidence>
<feature type="non-terminal residue" evidence="12">
    <location>
        <position position="1"/>
    </location>
</feature>
<organism evidence="11 12">
    <name type="scientific">Saccoglossus kowalevskii</name>
    <name type="common">Acorn worm</name>
    <dbReference type="NCBI Taxonomy" id="10224"/>
    <lineage>
        <taxon>Eukaryota</taxon>
        <taxon>Metazoa</taxon>
        <taxon>Hemichordata</taxon>
        <taxon>Enteropneusta</taxon>
        <taxon>Harrimaniidae</taxon>
        <taxon>Saccoglossus</taxon>
    </lineage>
</organism>
<keyword evidence="3" id="KW-0328">Glycosyltransferase</keyword>
<accession>A0ABM0MXS2</accession>
<dbReference type="Gene3D" id="3.90.1480.20">
    <property type="entry name" value="Glycosyl transferase family 29"/>
    <property type="match status" value="1"/>
</dbReference>
<keyword evidence="4" id="KW-0808">Transferase</keyword>
<dbReference type="InterPro" id="IPR051142">
    <property type="entry name" value="Glycosyltransferase_29"/>
</dbReference>
<protein>
    <submittedName>
        <fullName evidence="12">Lactosylceramide alpha-2,3-sialyltransferase-like</fullName>
    </submittedName>
</protein>
<keyword evidence="5" id="KW-0812">Transmembrane</keyword>
<evidence type="ECO:0000256" key="6">
    <source>
        <dbReference type="ARBA" id="ARBA00022968"/>
    </source>
</evidence>
<evidence type="ECO:0000256" key="5">
    <source>
        <dbReference type="ARBA" id="ARBA00022692"/>
    </source>
</evidence>
<comment type="subcellular location">
    <subcellularLocation>
        <location evidence="1">Golgi apparatus membrane</location>
        <topology evidence="1">Single-pass type II membrane protein</topology>
    </subcellularLocation>
</comment>
<keyword evidence="8" id="KW-0333">Golgi apparatus</keyword>
<comment type="similarity">
    <text evidence="2">Belongs to the glycosyltransferase 29 family.</text>
</comment>
<dbReference type="InterPro" id="IPR038578">
    <property type="entry name" value="GT29-like_sf"/>
</dbReference>
<keyword evidence="6" id="KW-0735">Signal-anchor</keyword>
<evidence type="ECO:0000313" key="12">
    <source>
        <dbReference type="RefSeq" id="XP_006824813.1"/>
    </source>
</evidence>
<evidence type="ECO:0000256" key="10">
    <source>
        <dbReference type="ARBA" id="ARBA00023180"/>
    </source>
</evidence>
<keyword evidence="10" id="KW-0325">Glycoprotein</keyword>
<evidence type="ECO:0000313" key="11">
    <source>
        <dbReference type="Proteomes" id="UP000694865"/>
    </source>
</evidence>
<keyword evidence="9" id="KW-0472">Membrane</keyword>
<proteinExistence type="inferred from homology"/>
<dbReference type="PANTHER" id="PTHR13713:SF92">
    <property type="entry name" value="CMP-N-ACETYLNEURAMINATE-BETA-1,4-GALACTOSIDE ALPHA-2,3-SIALYLTRANSFERASE-LIKE ISOFORM X1"/>
    <property type="match status" value="1"/>
</dbReference>
<sequence>SWMGYWRPRIAKSVPIPRSNFRILNPELVRHTAFDLVKFPTHGGRNYKNVPTMGAISIVAALSVCDMVSVAGFGYDPNRPDSRVHYYEDMKMDTAFVLSTHDIYGEKQFLRDLVKYGIIKDLTGGIMK</sequence>
<evidence type="ECO:0000256" key="7">
    <source>
        <dbReference type="ARBA" id="ARBA00022989"/>
    </source>
</evidence>
<dbReference type="Pfam" id="PF00777">
    <property type="entry name" value="Glyco_transf_29"/>
    <property type="match status" value="1"/>
</dbReference>
<keyword evidence="11" id="KW-1185">Reference proteome</keyword>
<gene>
    <name evidence="12" type="primary">LOC102801588</name>
</gene>
<dbReference type="Proteomes" id="UP000694865">
    <property type="component" value="Unplaced"/>
</dbReference>
<evidence type="ECO:0000256" key="8">
    <source>
        <dbReference type="ARBA" id="ARBA00023034"/>
    </source>
</evidence>
<dbReference type="GeneID" id="102801588"/>
<evidence type="ECO:0000256" key="1">
    <source>
        <dbReference type="ARBA" id="ARBA00004323"/>
    </source>
</evidence>
<reference evidence="12" key="1">
    <citation type="submission" date="2025-08" db="UniProtKB">
        <authorList>
            <consortium name="RefSeq"/>
        </authorList>
    </citation>
    <scope>IDENTIFICATION</scope>
    <source>
        <tissue evidence="12">Testes</tissue>
    </source>
</reference>
<name>A0ABM0MXS2_SACKO</name>
<dbReference type="RefSeq" id="XP_006824813.1">
    <property type="nucleotide sequence ID" value="XM_006824750.1"/>
</dbReference>
<dbReference type="InterPro" id="IPR001675">
    <property type="entry name" value="Glyco_trans_29"/>
</dbReference>
<dbReference type="PANTHER" id="PTHR13713">
    <property type="entry name" value="SIALYLTRANSFERASE"/>
    <property type="match status" value="1"/>
</dbReference>